<name>A0A2A3X861_BREAU</name>
<accession>A0A2A3X861</accession>
<sequence>MDSIKSALREIGRQRQLLTMNLEVLDITDVASGFRRLTLHGHEIDGYCDPRAADAFKVMIPPLDAPDRRSQAPVRDVQGLPTWPGQEDPLLRALTVRSLDRVRRLMTVDVSNHSDGLLNLWLSALLPGDIVSLSGMRVEWYLPAQIEQLVLIADDAGAPALASILEALPAEFASAGTRIIVPESTREYVGGVEAEWLDSAMEFVPSLNDFKTEGVVGSGVRSQVWIAAETSAVRALRTVAKRDWNVSTQDLLARAYWHRGLSGTAVDARDLERYRRALVEGADMHSPQLAEDISLND</sequence>
<dbReference type="InterPro" id="IPR039374">
    <property type="entry name" value="SIP_fam"/>
</dbReference>
<dbReference type="Proteomes" id="UP000234327">
    <property type="component" value="Unassembled WGS sequence"/>
</dbReference>
<dbReference type="EMBL" id="RHFF01000047">
    <property type="protein sequence ID" value="TGD36300.1"/>
    <property type="molecule type" value="Genomic_DNA"/>
</dbReference>
<dbReference type="SUPFAM" id="SSF63380">
    <property type="entry name" value="Riboflavin synthase domain-like"/>
    <property type="match status" value="1"/>
</dbReference>
<feature type="domain" description="Siderophore-interacting FAD-binding" evidence="2">
    <location>
        <begin position="24"/>
        <end position="136"/>
    </location>
</feature>
<dbReference type="EMBL" id="NRGQ01000008">
    <property type="protein sequence ID" value="PCC43143.1"/>
    <property type="molecule type" value="Genomic_DNA"/>
</dbReference>
<dbReference type="InterPro" id="IPR039261">
    <property type="entry name" value="FNR_nucleotide-bd"/>
</dbReference>
<feature type="domain" description="SIP-like Rossmann fold" evidence="1">
    <location>
        <begin position="147"/>
        <end position="260"/>
    </location>
</feature>
<accession>A0A2H1KV81</accession>
<evidence type="ECO:0000313" key="10">
    <source>
        <dbReference type="Proteomes" id="UP000297736"/>
    </source>
</evidence>
<dbReference type="Gene3D" id="2.40.30.10">
    <property type="entry name" value="Translation factors"/>
    <property type="match status" value="1"/>
</dbReference>
<evidence type="ECO:0000313" key="8">
    <source>
        <dbReference type="Proteomes" id="UP000218620"/>
    </source>
</evidence>
<dbReference type="Proteomes" id="UP000218377">
    <property type="component" value="Unassembled WGS sequence"/>
</dbReference>
<dbReference type="PANTHER" id="PTHR30157:SF0">
    <property type="entry name" value="NADPH-DEPENDENT FERRIC-CHELATE REDUCTASE"/>
    <property type="match status" value="1"/>
</dbReference>
<evidence type="ECO:0000259" key="2">
    <source>
        <dbReference type="Pfam" id="PF08021"/>
    </source>
</evidence>
<dbReference type="Gene3D" id="3.40.50.80">
    <property type="entry name" value="Nucleotide-binding domain of ferredoxin-NADP reductase (FNR) module"/>
    <property type="match status" value="1"/>
</dbReference>
<evidence type="ECO:0000313" key="5">
    <source>
        <dbReference type="EMBL" id="SMY03474.1"/>
    </source>
</evidence>
<organism evidence="3 7">
    <name type="scientific">Brevibacterium aurantiacum</name>
    <dbReference type="NCBI Taxonomy" id="273384"/>
    <lineage>
        <taxon>Bacteria</taxon>
        <taxon>Bacillati</taxon>
        <taxon>Actinomycetota</taxon>
        <taxon>Actinomycetes</taxon>
        <taxon>Micrococcales</taxon>
        <taxon>Brevibacteriaceae</taxon>
        <taxon>Brevibacterium</taxon>
    </lineage>
</organism>
<dbReference type="AlphaFoldDB" id="A0A2A3X861"/>
<evidence type="ECO:0000259" key="1">
    <source>
        <dbReference type="Pfam" id="PF04954"/>
    </source>
</evidence>
<reference evidence="7 8" key="1">
    <citation type="journal article" date="2017" name="Elife">
        <title>Extensive horizontal gene transfer in cheese-associated bacteria.</title>
        <authorList>
            <person name="Bonham K.S."/>
            <person name="Wolfe B.E."/>
            <person name="Dutton R.J."/>
        </authorList>
    </citation>
    <scope>NUCLEOTIDE SEQUENCE [LARGE SCALE GENOMIC DNA]</scope>
    <source>
        <strain evidence="4 8">962_8</strain>
        <strain evidence="3 7">JB5</strain>
    </source>
</reference>
<dbReference type="InterPro" id="IPR017938">
    <property type="entry name" value="Riboflavin_synthase-like_b-brl"/>
</dbReference>
<dbReference type="EMBL" id="NRGX01000001">
    <property type="protein sequence ID" value="PCC19892.1"/>
    <property type="molecule type" value="Genomic_DNA"/>
</dbReference>
<evidence type="ECO:0000313" key="3">
    <source>
        <dbReference type="EMBL" id="PCC19892.1"/>
    </source>
</evidence>
<dbReference type="InterPro" id="IPR007037">
    <property type="entry name" value="SIP_rossman_dom"/>
</dbReference>
<gene>
    <name evidence="5" type="ORF">BAURA63_03779</name>
    <name evidence="4" type="ORF">CIK65_08740</name>
    <name evidence="3" type="ORF">CIK79_17295</name>
    <name evidence="6" type="ORF">EB834_20255</name>
</gene>
<dbReference type="PANTHER" id="PTHR30157">
    <property type="entry name" value="FERRIC REDUCTASE, NADPH-DEPENDENT"/>
    <property type="match status" value="1"/>
</dbReference>
<dbReference type="Pfam" id="PF08021">
    <property type="entry name" value="FAD_binding_9"/>
    <property type="match status" value="1"/>
</dbReference>
<reference evidence="6 10" key="3">
    <citation type="submission" date="2018-10" db="EMBL/GenBank/DDBJ databases">
        <title>Brevibacterium genomes from Austrain hard cheese rinds.</title>
        <authorList>
            <person name="Anast J.M."/>
            <person name="Dzieciol M."/>
            <person name="Schultz D.L."/>
            <person name="Mann E."/>
            <person name="Wagner M."/>
            <person name="Schmitz-Esser S."/>
        </authorList>
    </citation>
    <scope>NUCLEOTIDE SEQUENCE [LARGE SCALE GENOMIC DNA]</scope>
    <source>
        <strain evidence="6 10">L261</strain>
    </source>
</reference>
<proteinExistence type="predicted"/>
<dbReference type="Proteomes" id="UP000218620">
    <property type="component" value="Unassembled WGS sequence"/>
</dbReference>
<evidence type="ECO:0000313" key="4">
    <source>
        <dbReference type="EMBL" id="PCC43143.1"/>
    </source>
</evidence>
<dbReference type="Pfam" id="PF04954">
    <property type="entry name" value="SIP"/>
    <property type="match status" value="1"/>
</dbReference>
<dbReference type="CDD" id="cd06193">
    <property type="entry name" value="siderophore_interacting"/>
    <property type="match status" value="1"/>
</dbReference>
<dbReference type="RefSeq" id="WP_096158701.1">
    <property type="nucleotide sequence ID" value="NZ_FXYZ01000051.1"/>
</dbReference>
<evidence type="ECO:0000313" key="9">
    <source>
        <dbReference type="Proteomes" id="UP000234327"/>
    </source>
</evidence>
<dbReference type="Proteomes" id="UP000297736">
    <property type="component" value="Unassembled WGS sequence"/>
</dbReference>
<evidence type="ECO:0000313" key="6">
    <source>
        <dbReference type="EMBL" id="TGD36300.1"/>
    </source>
</evidence>
<protein>
    <submittedName>
        <fullName evidence="5">NADPH-dependent ferric siderophore reductase, contains FAD-binding and SIP domains</fullName>
    </submittedName>
    <submittedName>
        <fullName evidence="6">Siderophore-interacting protein</fullName>
    </submittedName>
</protein>
<dbReference type="EMBL" id="FXYZ01000051">
    <property type="protein sequence ID" value="SMY03474.1"/>
    <property type="molecule type" value="Genomic_DNA"/>
</dbReference>
<evidence type="ECO:0000313" key="7">
    <source>
        <dbReference type="Proteomes" id="UP000218377"/>
    </source>
</evidence>
<reference evidence="5 9" key="2">
    <citation type="submission" date="2017-03" db="EMBL/GenBank/DDBJ databases">
        <authorList>
            <person name="Afonso C.L."/>
            <person name="Miller P.J."/>
            <person name="Scott M.A."/>
            <person name="Spackman E."/>
            <person name="Goraichik I."/>
            <person name="Dimitrov K.M."/>
            <person name="Suarez D.L."/>
            <person name="Swayne D.E."/>
        </authorList>
    </citation>
    <scope>NUCLEOTIDE SEQUENCE [LARGE SCALE GENOMIC DNA]</scope>
    <source>
        <strain evidence="5">6</strain>
        <strain evidence="9">6(3)</strain>
    </source>
</reference>
<dbReference type="InterPro" id="IPR013113">
    <property type="entry name" value="SIP_FAD-bd"/>
</dbReference>